<dbReference type="InterPro" id="IPR012337">
    <property type="entry name" value="RNaseH-like_sf"/>
</dbReference>
<dbReference type="Proteomes" id="UP000244336">
    <property type="component" value="Chromosome 2"/>
</dbReference>
<reference evidence="2 3" key="1">
    <citation type="submission" date="2018-04" db="EMBL/GenBank/DDBJ databases">
        <title>WGS assembly of Panicum hallii var. hallii HAL2.</title>
        <authorList>
            <person name="Lovell J."/>
            <person name="Jenkins J."/>
            <person name="Lowry D."/>
            <person name="Mamidi S."/>
            <person name="Sreedasyam A."/>
            <person name="Weng X."/>
            <person name="Barry K."/>
            <person name="Bonette J."/>
            <person name="Campitelli B."/>
            <person name="Daum C."/>
            <person name="Gordon S."/>
            <person name="Gould B."/>
            <person name="Lipzen A."/>
            <person name="MacQueen A."/>
            <person name="Palacio-Mejia J."/>
            <person name="Plott C."/>
            <person name="Shakirov E."/>
            <person name="Shu S."/>
            <person name="Yoshinaga Y."/>
            <person name="Zane M."/>
            <person name="Rokhsar D."/>
            <person name="Grimwood J."/>
            <person name="Schmutz J."/>
            <person name="Juenger T."/>
        </authorList>
    </citation>
    <scope>NUCLEOTIDE SEQUENCE [LARGE SCALE GENOMIC DNA]</scope>
    <source>
        <strain evidence="3">cv. HAL2</strain>
    </source>
</reference>
<proteinExistence type="predicted"/>
<dbReference type="Gene3D" id="3.30.420.10">
    <property type="entry name" value="Ribonuclease H-like superfamily/Ribonuclease H"/>
    <property type="match status" value="1"/>
</dbReference>
<dbReference type="GO" id="GO:0003676">
    <property type="term" value="F:nucleic acid binding"/>
    <property type="evidence" value="ECO:0007669"/>
    <property type="project" value="InterPro"/>
</dbReference>
<keyword evidence="3" id="KW-1185">Reference proteome</keyword>
<protein>
    <recommendedName>
        <fullName evidence="1">RNase H type-1 domain-containing protein</fullName>
    </recommendedName>
</protein>
<dbReference type="GO" id="GO:0004523">
    <property type="term" value="F:RNA-DNA hybrid ribonuclease activity"/>
    <property type="evidence" value="ECO:0007669"/>
    <property type="project" value="InterPro"/>
</dbReference>
<dbReference type="OrthoDB" id="695987at2759"/>
<dbReference type="EMBL" id="CM009750">
    <property type="protein sequence ID" value="PUZ70721.1"/>
    <property type="molecule type" value="Genomic_DNA"/>
</dbReference>
<sequence>MWSWWDARNKANAGEKRRTVEVKWNPPPPEALKVNIDGAFLMEKKSGRWGFTVRDKNGAAVMARAGRLDSVHDAFCAEAQACLTALTAISAQGMTRIQLESDSPSLVSALKSSAFDQSLAGFLLRKARQDKSGNLCAHGLARMSLSWDLDQPCVWLDSLPEFVTSLMACDFFEPQAGD</sequence>
<dbReference type="AlphaFoldDB" id="A0A2T7ESA6"/>
<dbReference type="InterPro" id="IPR036397">
    <property type="entry name" value="RNaseH_sf"/>
</dbReference>
<gene>
    <name evidence="2" type="ORF">GQ55_2G256900</name>
</gene>
<dbReference type="PANTHER" id="PTHR47074">
    <property type="entry name" value="BNAC02G40300D PROTEIN"/>
    <property type="match status" value="1"/>
</dbReference>
<dbReference type="InterPro" id="IPR044730">
    <property type="entry name" value="RNase_H-like_dom_plant"/>
</dbReference>
<dbReference type="PANTHER" id="PTHR47074:SF70">
    <property type="entry name" value="OS07G0513450 PROTEIN"/>
    <property type="match status" value="1"/>
</dbReference>
<evidence type="ECO:0000313" key="3">
    <source>
        <dbReference type="Proteomes" id="UP000244336"/>
    </source>
</evidence>
<evidence type="ECO:0000259" key="1">
    <source>
        <dbReference type="Pfam" id="PF13456"/>
    </source>
</evidence>
<dbReference type="Pfam" id="PF13456">
    <property type="entry name" value="RVT_3"/>
    <property type="match status" value="1"/>
</dbReference>
<dbReference type="Gramene" id="PUZ70721">
    <property type="protein sequence ID" value="PUZ70721"/>
    <property type="gene ID" value="GQ55_2G256900"/>
</dbReference>
<feature type="domain" description="RNase H type-1" evidence="1">
    <location>
        <begin position="35"/>
        <end position="128"/>
    </location>
</feature>
<dbReference type="InterPro" id="IPR052929">
    <property type="entry name" value="RNase_H-like_EbsB-rel"/>
</dbReference>
<dbReference type="InterPro" id="IPR002156">
    <property type="entry name" value="RNaseH_domain"/>
</dbReference>
<dbReference type="STRING" id="1504633.A0A2T7ESA6"/>
<dbReference type="CDD" id="cd06222">
    <property type="entry name" value="RNase_H_like"/>
    <property type="match status" value="1"/>
</dbReference>
<organism evidence="2 3">
    <name type="scientific">Panicum hallii var. hallii</name>
    <dbReference type="NCBI Taxonomy" id="1504633"/>
    <lineage>
        <taxon>Eukaryota</taxon>
        <taxon>Viridiplantae</taxon>
        <taxon>Streptophyta</taxon>
        <taxon>Embryophyta</taxon>
        <taxon>Tracheophyta</taxon>
        <taxon>Spermatophyta</taxon>
        <taxon>Magnoliopsida</taxon>
        <taxon>Liliopsida</taxon>
        <taxon>Poales</taxon>
        <taxon>Poaceae</taxon>
        <taxon>PACMAD clade</taxon>
        <taxon>Panicoideae</taxon>
        <taxon>Panicodae</taxon>
        <taxon>Paniceae</taxon>
        <taxon>Panicinae</taxon>
        <taxon>Panicum</taxon>
        <taxon>Panicum sect. Panicum</taxon>
    </lineage>
</organism>
<evidence type="ECO:0000313" key="2">
    <source>
        <dbReference type="EMBL" id="PUZ70721.1"/>
    </source>
</evidence>
<name>A0A2T7ESA6_9POAL</name>
<dbReference type="SUPFAM" id="SSF53098">
    <property type="entry name" value="Ribonuclease H-like"/>
    <property type="match status" value="1"/>
</dbReference>
<accession>A0A2T7ESA6</accession>